<feature type="transmembrane region" description="Helical" evidence="2">
    <location>
        <begin position="105"/>
        <end position="123"/>
    </location>
</feature>
<accession>A0A4U3M067</accession>
<keyword evidence="2" id="KW-1133">Transmembrane helix</keyword>
<feature type="transmembrane region" description="Helical" evidence="2">
    <location>
        <begin position="152"/>
        <end position="172"/>
    </location>
</feature>
<feature type="transmembrane region" description="Helical" evidence="2">
    <location>
        <begin position="80"/>
        <end position="99"/>
    </location>
</feature>
<feature type="domain" description="EamA" evidence="3">
    <location>
        <begin position="153"/>
        <end position="283"/>
    </location>
</feature>
<reference evidence="4 5" key="1">
    <citation type="submission" date="2019-04" db="EMBL/GenBank/DDBJ databases">
        <title>Kribbella sp. NEAU-THZ 27 nov., a novel actinomycete isolated from soil.</title>
        <authorList>
            <person name="Duan L."/>
        </authorList>
    </citation>
    <scope>NUCLEOTIDE SEQUENCE [LARGE SCALE GENOMIC DNA]</scope>
    <source>
        <strain evidence="5">NEAU-THZ27</strain>
    </source>
</reference>
<protein>
    <submittedName>
        <fullName evidence="4">EamA family transporter</fullName>
    </submittedName>
</protein>
<evidence type="ECO:0000259" key="3">
    <source>
        <dbReference type="Pfam" id="PF00892"/>
    </source>
</evidence>
<dbReference type="Proteomes" id="UP000305836">
    <property type="component" value="Unassembled WGS sequence"/>
</dbReference>
<evidence type="ECO:0000313" key="4">
    <source>
        <dbReference type="EMBL" id="TKK81901.1"/>
    </source>
</evidence>
<proteinExistence type="inferred from homology"/>
<dbReference type="SUPFAM" id="SSF103481">
    <property type="entry name" value="Multidrug resistance efflux transporter EmrE"/>
    <property type="match status" value="1"/>
</dbReference>
<feature type="transmembrane region" description="Helical" evidence="2">
    <location>
        <begin position="211"/>
        <end position="231"/>
    </location>
</feature>
<gene>
    <name evidence="4" type="ORF">FDA38_03500</name>
</gene>
<feature type="transmembrane region" description="Helical" evidence="2">
    <location>
        <begin position="243"/>
        <end position="263"/>
    </location>
</feature>
<name>A0A4U3M067_9ACTN</name>
<evidence type="ECO:0000256" key="2">
    <source>
        <dbReference type="SAM" id="Phobius"/>
    </source>
</evidence>
<keyword evidence="2" id="KW-0472">Membrane</keyword>
<dbReference type="Pfam" id="PF00892">
    <property type="entry name" value="EamA"/>
    <property type="match status" value="1"/>
</dbReference>
<keyword evidence="2" id="KW-0812">Transmembrane</keyword>
<dbReference type="InterPro" id="IPR000620">
    <property type="entry name" value="EamA_dom"/>
</dbReference>
<evidence type="ECO:0000313" key="5">
    <source>
        <dbReference type="Proteomes" id="UP000305836"/>
    </source>
</evidence>
<comment type="similarity">
    <text evidence="1">Belongs to the EamA transporter family.</text>
</comment>
<dbReference type="OrthoDB" id="9815120at2"/>
<evidence type="ECO:0000256" key="1">
    <source>
        <dbReference type="ARBA" id="ARBA00007362"/>
    </source>
</evidence>
<sequence length="291" mass="31278">MAPRRAASYREVMRRTVPPQAYFIVSAVFHYLGPAFAVLLFARIDPLGVAWLRIAAAGLIFSVWRRPWRTWRTLSWTTRRLVIAWGAVLAVMNCCFYLAIDRIPLGTVAAAEFAPVILLAAIAVRSVRNLLALLLAVAGVYVLTDIRLSHDWIGLTFTALNAILFAAYVVLGHRMSQGLQRIDGLALAMTVATVLALPVGLHAAVPAFTNPALLAAAVGVGVCSSVIPYVADQLAMARLKRSTFALMLALLPATATVIGAVVLRQFPRPAELAAVAIIVVAVGLHREPTSP</sequence>
<feature type="transmembrane region" description="Helical" evidence="2">
    <location>
        <begin position="50"/>
        <end position="68"/>
    </location>
</feature>
<keyword evidence="5" id="KW-1185">Reference proteome</keyword>
<dbReference type="EMBL" id="SZPZ01000001">
    <property type="protein sequence ID" value="TKK81901.1"/>
    <property type="molecule type" value="Genomic_DNA"/>
</dbReference>
<feature type="transmembrane region" description="Helical" evidence="2">
    <location>
        <begin position="184"/>
        <end position="205"/>
    </location>
</feature>
<feature type="transmembrane region" description="Helical" evidence="2">
    <location>
        <begin position="21"/>
        <end position="44"/>
    </location>
</feature>
<organism evidence="4 5">
    <name type="scientific">Kribbella jiaozuonensis</name>
    <dbReference type="NCBI Taxonomy" id="2575441"/>
    <lineage>
        <taxon>Bacteria</taxon>
        <taxon>Bacillati</taxon>
        <taxon>Actinomycetota</taxon>
        <taxon>Actinomycetes</taxon>
        <taxon>Propionibacteriales</taxon>
        <taxon>Kribbellaceae</taxon>
        <taxon>Kribbella</taxon>
    </lineage>
</organism>
<comment type="caution">
    <text evidence="4">The sequence shown here is derived from an EMBL/GenBank/DDBJ whole genome shotgun (WGS) entry which is preliminary data.</text>
</comment>
<dbReference type="AlphaFoldDB" id="A0A4U3M067"/>
<dbReference type="InterPro" id="IPR037185">
    <property type="entry name" value="EmrE-like"/>
</dbReference>
<dbReference type="GO" id="GO:0016020">
    <property type="term" value="C:membrane"/>
    <property type="evidence" value="ECO:0007669"/>
    <property type="project" value="InterPro"/>
</dbReference>
<feature type="transmembrane region" description="Helical" evidence="2">
    <location>
        <begin position="130"/>
        <end position="146"/>
    </location>
</feature>